<dbReference type="SUPFAM" id="SSF51905">
    <property type="entry name" value="FAD/NAD(P)-binding domain"/>
    <property type="match status" value="1"/>
</dbReference>
<evidence type="ECO:0000313" key="7">
    <source>
        <dbReference type="RefSeq" id="XP_021852481.2"/>
    </source>
</evidence>
<evidence type="ECO:0000313" key="6">
    <source>
        <dbReference type="Proteomes" id="UP000813463"/>
    </source>
</evidence>
<dbReference type="Proteomes" id="UP000813463">
    <property type="component" value="Chromosome 2"/>
</dbReference>
<dbReference type="InterPro" id="IPR044560">
    <property type="entry name" value="MOase"/>
</dbReference>
<dbReference type="AlphaFoldDB" id="A0A9R0INN8"/>
<comment type="similarity">
    <text evidence="3">Belongs to the 3-hydroxybenzoate 6-hydroxylase family.</text>
</comment>
<evidence type="ECO:0000256" key="1">
    <source>
        <dbReference type="ARBA" id="ARBA00023002"/>
    </source>
</evidence>
<dbReference type="GO" id="GO:0004497">
    <property type="term" value="F:monooxygenase activity"/>
    <property type="evidence" value="ECO:0007669"/>
    <property type="project" value="UniProtKB-KW"/>
</dbReference>
<sequence>MAVAEEIDIVIVGGGICGLATALALHRKGIKSLVLERCDTLRATGSAIGIFTNGWFALHQLGLDSSLRPTAIPLQGGVEVWADTGVERKFSMGEVEGRCIRRSDLLEALANALPSETIRFGCQVVSLNVERSTSYAILELHDGSLIKAKVLIGCDGTNSVIANYIGLKPTRLFSTCSIRGLTVYPNGHGFAAEFLRIRKDKNSFGIIPIDEKTVYWFVALQWIQKDVEMPKDPASIRLTTLDAAAGLSRDIVEMIEKSDLTSLSLTRLRYRAPWNLVSGNFRRETVTVAGDAWHVMGPFLGQGGSAALEDAVVLARCLSKKVSIADINGSIMHLSAQKAMEALDEYLKERRQRVVLLSTQTYLTGLLLVEDPSFLLRFFCIIMLFVFFRDQLNHTRYNCGEL</sequence>
<dbReference type="KEGG" id="soe:110791999"/>
<proteinExistence type="inferred from homology"/>
<evidence type="ECO:0000256" key="4">
    <source>
        <dbReference type="SAM" id="Phobius"/>
    </source>
</evidence>
<protein>
    <submittedName>
        <fullName evidence="7">Monooxygenase 1</fullName>
    </submittedName>
</protein>
<dbReference type="InterPro" id="IPR002938">
    <property type="entry name" value="FAD-bd"/>
</dbReference>
<gene>
    <name evidence="7" type="primary">LOC110791999</name>
</gene>
<keyword evidence="4" id="KW-0472">Membrane</keyword>
<accession>A0A9R0INN8</accession>
<dbReference type="GO" id="GO:0071949">
    <property type="term" value="F:FAD binding"/>
    <property type="evidence" value="ECO:0007669"/>
    <property type="project" value="InterPro"/>
</dbReference>
<evidence type="ECO:0000256" key="2">
    <source>
        <dbReference type="ARBA" id="ARBA00023033"/>
    </source>
</evidence>
<keyword evidence="2 7" id="KW-0503">Monooxygenase</keyword>
<keyword evidence="6" id="KW-1185">Reference proteome</keyword>
<organism evidence="6 7">
    <name type="scientific">Spinacia oleracea</name>
    <name type="common">Spinach</name>
    <dbReference type="NCBI Taxonomy" id="3562"/>
    <lineage>
        <taxon>Eukaryota</taxon>
        <taxon>Viridiplantae</taxon>
        <taxon>Streptophyta</taxon>
        <taxon>Embryophyta</taxon>
        <taxon>Tracheophyta</taxon>
        <taxon>Spermatophyta</taxon>
        <taxon>Magnoliopsida</taxon>
        <taxon>eudicotyledons</taxon>
        <taxon>Gunneridae</taxon>
        <taxon>Pentapetalae</taxon>
        <taxon>Caryophyllales</taxon>
        <taxon>Chenopodiaceae</taxon>
        <taxon>Chenopodioideae</taxon>
        <taxon>Anserineae</taxon>
        <taxon>Spinacia</taxon>
    </lineage>
</organism>
<reference evidence="7" key="2">
    <citation type="submission" date="2025-08" db="UniProtKB">
        <authorList>
            <consortium name="RefSeq"/>
        </authorList>
    </citation>
    <scope>IDENTIFICATION</scope>
    <source>
        <tissue evidence="7">Leaf</tissue>
    </source>
</reference>
<feature type="transmembrane region" description="Helical" evidence="4">
    <location>
        <begin position="362"/>
        <end position="388"/>
    </location>
</feature>
<evidence type="ECO:0000259" key="5">
    <source>
        <dbReference type="Pfam" id="PF01494"/>
    </source>
</evidence>
<keyword evidence="4" id="KW-0812">Transmembrane</keyword>
<reference evidence="6" key="1">
    <citation type="journal article" date="2021" name="Nat. Commun.">
        <title>Genomic analyses provide insights into spinach domestication and the genetic basis of agronomic traits.</title>
        <authorList>
            <person name="Cai X."/>
            <person name="Sun X."/>
            <person name="Xu C."/>
            <person name="Sun H."/>
            <person name="Wang X."/>
            <person name="Ge C."/>
            <person name="Zhang Z."/>
            <person name="Wang Q."/>
            <person name="Fei Z."/>
            <person name="Jiao C."/>
            <person name="Wang Q."/>
        </authorList>
    </citation>
    <scope>NUCLEOTIDE SEQUENCE [LARGE SCALE GENOMIC DNA]</scope>
    <source>
        <strain evidence="6">cv. Varoflay</strain>
    </source>
</reference>
<dbReference type="RefSeq" id="XP_021852481.2">
    <property type="nucleotide sequence ID" value="XM_021996789.2"/>
</dbReference>
<dbReference type="Gene3D" id="3.50.50.60">
    <property type="entry name" value="FAD/NAD(P)-binding domain"/>
    <property type="match status" value="1"/>
</dbReference>
<evidence type="ECO:0000256" key="3">
    <source>
        <dbReference type="ARBA" id="ARBA00024018"/>
    </source>
</evidence>
<keyword evidence="1" id="KW-0560">Oxidoreductase</keyword>
<dbReference type="Pfam" id="PF01494">
    <property type="entry name" value="FAD_binding_3"/>
    <property type="match status" value="1"/>
</dbReference>
<dbReference type="PRINTS" id="PR00420">
    <property type="entry name" value="RNGMNOXGNASE"/>
</dbReference>
<dbReference type="InterPro" id="IPR036188">
    <property type="entry name" value="FAD/NAD-bd_sf"/>
</dbReference>
<keyword evidence="4" id="KW-1133">Transmembrane helix</keyword>
<feature type="domain" description="FAD-binding" evidence="5">
    <location>
        <begin position="7"/>
        <end position="321"/>
    </location>
</feature>
<name>A0A9R0INN8_SPIOL</name>
<dbReference type="PANTHER" id="PTHR45934:SF2">
    <property type="entry name" value="MONOOXYGENASE 1"/>
    <property type="match status" value="1"/>
</dbReference>
<dbReference type="GeneID" id="110791999"/>
<dbReference type="PANTHER" id="PTHR45934">
    <property type="entry name" value="FAD/NAD(P)-BINDING OXIDOREDUCTASE FAMILY PROTEIN"/>
    <property type="match status" value="1"/>
</dbReference>